<proteinExistence type="predicted"/>
<sequence>MVIGRTLSKATADPPRRGAMWAVMQELALAAPQMLLYFLALFVVMFLASLLIALRRSEAGERPEIIRALADLMAFWRRR</sequence>
<keyword evidence="1" id="KW-0472">Membrane</keyword>
<keyword evidence="3" id="KW-1185">Reference proteome</keyword>
<evidence type="ECO:0000256" key="1">
    <source>
        <dbReference type="SAM" id="Phobius"/>
    </source>
</evidence>
<name>A0ABV9XEW9_9ACTN</name>
<accession>A0ABV9XEW9</accession>
<evidence type="ECO:0000313" key="3">
    <source>
        <dbReference type="Proteomes" id="UP001595829"/>
    </source>
</evidence>
<reference evidence="3" key="1">
    <citation type="journal article" date="2019" name="Int. J. Syst. Evol. Microbiol.">
        <title>The Global Catalogue of Microorganisms (GCM) 10K type strain sequencing project: providing services to taxonomists for standard genome sequencing and annotation.</title>
        <authorList>
            <consortium name="The Broad Institute Genomics Platform"/>
            <consortium name="The Broad Institute Genome Sequencing Center for Infectious Disease"/>
            <person name="Wu L."/>
            <person name="Ma J."/>
        </authorList>
    </citation>
    <scope>NUCLEOTIDE SEQUENCE [LARGE SCALE GENOMIC DNA]</scope>
    <source>
        <strain evidence="3">CGMCC 4.1648</strain>
    </source>
</reference>
<keyword evidence="1" id="KW-1133">Transmembrane helix</keyword>
<organism evidence="2 3">
    <name type="scientific">Streptomyces coeruleoprunus</name>
    <dbReference type="NCBI Taxonomy" id="285563"/>
    <lineage>
        <taxon>Bacteria</taxon>
        <taxon>Bacillati</taxon>
        <taxon>Actinomycetota</taxon>
        <taxon>Actinomycetes</taxon>
        <taxon>Kitasatosporales</taxon>
        <taxon>Streptomycetaceae</taxon>
        <taxon>Streptomyces</taxon>
    </lineage>
</organism>
<comment type="caution">
    <text evidence="2">The sequence shown here is derived from an EMBL/GenBank/DDBJ whole genome shotgun (WGS) entry which is preliminary data.</text>
</comment>
<dbReference type="EMBL" id="JBHSJD010000006">
    <property type="protein sequence ID" value="MFC5022132.1"/>
    <property type="molecule type" value="Genomic_DNA"/>
</dbReference>
<protein>
    <submittedName>
        <fullName evidence="2">Uncharacterized protein</fullName>
    </submittedName>
</protein>
<dbReference type="RefSeq" id="WP_345692723.1">
    <property type="nucleotide sequence ID" value="NZ_BAABIT010000001.1"/>
</dbReference>
<evidence type="ECO:0000313" key="2">
    <source>
        <dbReference type="EMBL" id="MFC5022132.1"/>
    </source>
</evidence>
<dbReference type="Proteomes" id="UP001595829">
    <property type="component" value="Unassembled WGS sequence"/>
</dbReference>
<feature type="transmembrane region" description="Helical" evidence="1">
    <location>
        <begin position="34"/>
        <end position="54"/>
    </location>
</feature>
<gene>
    <name evidence="2" type="ORF">ACFPM3_08275</name>
</gene>
<keyword evidence="1" id="KW-0812">Transmembrane</keyword>